<dbReference type="Proteomes" id="UP001500432">
    <property type="component" value="Unassembled WGS sequence"/>
</dbReference>
<evidence type="ECO:0000256" key="1">
    <source>
        <dbReference type="SAM" id="MobiDB-lite"/>
    </source>
</evidence>
<organism evidence="2 3">
    <name type="scientific">Sinomonas flava</name>
    <dbReference type="NCBI Taxonomy" id="496857"/>
    <lineage>
        <taxon>Bacteria</taxon>
        <taxon>Bacillati</taxon>
        <taxon>Actinomycetota</taxon>
        <taxon>Actinomycetes</taxon>
        <taxon>Micrococcales</taxon>
        <taxon>Micrococcaceae</taxon>
        <taxon>Sinomonas</taxon>
    </lineage>
</organism>
<comment type="caution">
    <text evidence="2">The sequence shown here is derived from an EMBL/GenBank/DDBJ whole genome shotgun (WGS) entry which is preliminary data.</text>
</comment>
<evidence type="ECO:0000313" key="3">
    <source>
        <dbReference type="Proteomes" id="UP001500432"/>
    </source>
</evidence>
<protein>
    <submittedName>
        <fullName evidence="2">Uncharacterized protein</fullName>
    </submittedName>
</protein>
<name>A0ABP5NTP8_9MICC</name>
<sequence>MHAAEAQLECEGQRGLVEGREDDGFLHVEAGNKPLEAAQVAWGGRGRGVGNPGAVPFHDAVDPGKQLRGSAPAWTRQEHRKRARRDGPHCGAREDDVSQAVEASDEDSLH</sequence>
<keyword evidence="3" id="KW-1185">Reference proteome</keyword>
<reference evidence="3" key="1">
    <citation type="journal article" date="2019" name="Int. J. Syst. Evol. Microbiol.">
        <title>The Global Catalogue of Microorganisms (GCM) 10K type strain sequencing project: providing services to taxonomists for standard genome sequencing and annotation.</title>
        <authorList>
            <consortium name="The Broad Institute Genomics Platform"/>
            <consortium name="The Broad Institute Genome Sequencing Center for Infectious Disease"/>
            <person name="Wu L."/>
            <person name="Ma J."/>
        </authorList>
    </citation>
    <scope>NUCLEOTIDE SEQUENCE [LARGE SCALE GENOMIC DNA]</scope>
    <source>
        <strain evidence="3">JCM 16034</strain>
    </source>
</reference>
<feature type="region of interest" description="Disordered" evidence="1">
    <location>
        <begin position="60"/>
        <end position="110"/>
    </location>
</feature>
<evidence type="ECO:0000313" key="2">
    <source>
        <dbReference type="EMBL" id="GAA2202886.1"/>
    </source>
</evidence>
<feature type="compositionally biased region" description="Basic and acidic residues" evidence="1">
    <location>
        <begin position="85"/>
        <end position="96"/>
    </location>
</feature>
<gene>
    <name evidence="2" type="ORF">GCM10009849_33080</name>
</gene>
<accession>A0ABP5NTP8</accession>
<dbReference type="EMBL" id="BAAAQW010000012">
    <property type="protein sequence ID" value="GAA2202886.1"/>
    <property type="molecule type" value="Genomic_DNA"/>
</dbReference>
<proteinExistence type="predicted"/>